<sequence length="401" mass="47258">MLEAKNNKKRSKFSGYEKRRLDYRRKNSYQKQERIFEELVIDENLRKRCLGFGKISSYVSFLESFAKLFPNKIIFQNTTQTEKKILEFPKKWKYVMSHCRCIDSRNFIDGIRTTLKKLGLYPQGTKSDSFLYLPNLSQKDHKMKGRKRIKIQEKLTAITTGGGLKKKKRIFQKAQPVFLKKENGSSIGISEPLESNRGRGILMIDPIDILINLHKFKPKKDSYCQPIKEVMTNQSPLVKTEEYENNFQEGNFGLSCKNYHSLDQSQNQKQNQKQNLNLDKNFNQLMVEPKKQIKREKNENCIFGMFSKESKKGDQKEKNNQTNVLPLIKSECRSINRSMSRCFRGNTIKIKNENEDNDQYKSMKTNFNLNMNKHLFFQNEDKIQIKNNENKLDVLRNPNIN</sequence>
<evidence type="ECO:0000313" key="1">
    <source>
        <dbReference type="EMBL" id="KAJ6248130.1"/>
    </source>
</evidence>
<comment type="caution">
    <text evidence="1">The sequence shown here is derived from an EMBL/GenBank/DDBJ whole genome shotgun (WGS) entry which is preliminary data.</text>
</comment>
<proteinExistence type="predicted"/>
<reference evidence="1" key="1">
    <citation type="submission" date="2022-08" db="EMBL/GenBank/DDBJ databases">
        <title>Novel sulfate-reducing endosymbionts in the free-living metamonad Anaeramoeba.</title>
        <authorList>
            <person name="Jerlstrom-Hultqvist J."/>
            <person name="Cepicka I."/>
            <person name="Gallot-Lavallee L."/>
            <person name="Salas-Leiva D."/>
            <person name="Curtis B.A."/>
            <person name="Zahonova K."/>
            <person name="Pipaliya S."/>
            <person name="Dacks J."/>
            <person name="Roger A.J."/>
        </authorList>
    </citation>
    <scope>NUCLEOTIDE SEQUENCE</scope>
    <source>
        <strain evidence="1">Schooner1</strain>
    </source>
</reference>
<dbReference type="EMBL" id="JAOAOG010000116">
    <property type="protein sequence ID" value="KAJ6248130.1"/>
    <property type="molecule type" value="Genomic_DNA"/>
</dbReference>
<organism evidence="1 2">
    <name type="scientific">Anaeramoeba flamelloides</name>
    <dbReference type="NCBI Taxonomy" id="1746091"/>
    <lineage>
        <taxon>Eukaryota</taxon>
        <taxon>Metamonada</taxon>
        <taxon>Anaeramoebidae</taxon>
        <taxon>Anaeramoeba</taxon>
    </lineage>
</organism>
<accession>A0ABQ8YUA6</accession>
<evidence type="ECO:0000313" key="2">
    <source>
        <dbReference type="Proteomes" id="UP001150062"/>
    </source>
</evidence>
<gene>
    <name evidence="1" type="ORF">M0813_17787</name>
</gene>
<name>A0ABQ8YUA6_9EUKA</name>
<keyword evidence="2" id="KW-1185">Reference proteome</keyword>
<dbReference type="Proteomes" id="UP001150062">
    <property type="component" value="Unassembled WGS sequence"/>
</dbReference>
<protein>
    <submittedName>
        <fullName evidence="1">Uncharacterized protein</fullName>
    </submittedName>
</protein>